<dbReference type="AlphaFoldDB" id="A0A1P8WSA8"/>
<keyword evidence="2" id="KW-1185">Reference proteome</keyword>
<organism evidence="1 2">
    <name type="scientific">Fuerstiella marisgermanici</name>
    <dbReference type="NCBI Taxonomy" id="1891926"/>
    <lineage>
        <taxon>Bacteria</taxon>
        <taxon>Pseudomonadati</taxon>
        <taxon>Planctomycetota</taxon>
        <taxon>Planctomycetia</taxon>
        <taxon>Planctomycetales</taxon>
        <taxon>Planctomycetaceae</taxon>
        <taxon>Fuerstiella</taxon>
    </lineage>
</organism>
<gene>
    <name evidence="1" type="ORF">Fuma_06609</name>
</gene>
<dbReference type="RefSeq" id="WP_077027892.1">
    <property type="nucleotide sequence ID" value="NZ_CP017641.1"/>
</dbReference>
<evidence type="ECO:0000313" key="1">
    <source>
        <dbReference type="EMBL" id="APZ96933.1"/>
    </source>
</evidence>
<dbReference type="Proteomes" id="UP000187735">
    <property type="component" value="Chromosome"/>
</dbReference>
<reference evidence="1 2" key="1">
    <citation type="journal article" date="2016" name="Front. Microbiol.">
        <title>Fuerstia marisgermanicae gen. nov., sp. nov., an Unusual Member of the Phylum Planctomycetes from the German Wadden Sea.</title>
        <authorList>
            <person name="Kohn T."/>
            <person name="Heuer A."/>
            <person name="Jogler M."/>
            <person name="Vollmers J."/>
            <person name="Boedeker C."/>
            <person name="Bunk B."/>
            <person name="Rast P."/>
            <person name="Borchert D."/>
            <person name="Glockner I."/>
            <person name="Freese H.M."/>
            <person name="Klenk H.P."/>
            <person name="Overmann J."/>
            <person name="Kaster A.K."/>
            <person name="Rohde M."/>
            <person name="Wiegand S."/>
            <person name="Jogler C."/>
        </authorList>
    </citation>
    <scope>NUCLEOTIDE SEQUENCE [LARGE SCALE GENOMIC DNA]</scope>
    <source>
        <strain evidence="1 2">NH11</strain>
    </source>
</reference>
<dbReference type="EMBL" id="CP017641">
    <property type="protein sequence ID" value="APZ96933.1"/>
    <property type="molecule type" value="Genomic_DNA"/>
</dbReference>
<accession>A0A1P8WSA8</accession>
<dbReference type="KEGG" id="fmr:Fuma_06609"/>
<evidence type="ECO:0000313" key="2">
    <source>
        <dbReference type="Proteomes" id="UP000187735"/>
    </source>
</evidence>
<sequence>MVQRTEPQATELPTENENIIEAVQLLHSLAYDAATIAQRLHIDQATCLHVIKQGELPARQLSLAWADDSEMRR</sequence>
<protein>
    <submittedName>
        <fullName evidence="1">Uncharacterized protein</fullName>
    </submittedName>
</protein>
<dbReference type="STRING" id="1891926.Fuma_06609"/>
<name>A0A1P8WSA8_9PLAN</name>
<proteinExistence type="predicted"/>